<evidence type="ECO:0000313" key="4">
    <source>
        <dbReference type="Proteomes" id="UP001430356"/>
    </source>
</evidence>
<evidence type="ECO:0000256" key="1">
    <source>
        <dbReference type="SAM" id="Phobius"/>
    </source>
</evidence>
<evidence type="ECO:0000313" key="3">
    <source>
        <dbReference type="EMBL" id="KAK7199439.1"/>
    </source>
</evidence>
<reference evidence="2" key="1">
    <citation type="submission" date="2020-12" db="EMBL/GenBank/DDBJ databases">
        <authorList>
            <person name="Zakharova A."/>
            <person name="Saura A."/>
            <person name="Butenko A."/>
            <person name="Podesvova L."/>
            <person name="Nenarokova A."/>
            <person name="Opperdoes F.R."/>
            <person name="Lukes J."/>
            <person name="Yurchenko V."/>
        </authorList>
    </citation>
    <scope>NUCLEOTIDE SEQUENCE</scope>
    <source>
        <strain evidence="2">E262AT.01</strain>
    </source>
</reference>
<keyword evidence="4" id="KW-1185">Reference proteome</keyword>
<organism evidence="2 4">
    <name type="scientific">Novymonas esmeraldas</name>
    <dbReference type="NCBI Taxonomy" id="1808958"/>
    <lineage>
        <taxon>Eukaryota</taxon>
        <taxon>Discoba</taxon>
        <taxon>Euglenozoa</taxon>
        <taxon>Kinetoplastea</taxon>
        <taxon>Metakinetoplastina</taxon>
        <taxon>Trypanosomatida</taxon>
        <taxon>Trypanosomatidae</taxon>
        <taxon>Novymonas</taxon>
    </lineage>
</organism>
<dbReference type="AlphaFoldDB" id="A0AAW0EX16"/>
<keyword evidence="1" id="KW-0812">Transmembrane</keyword>
<dbReference type="EMBL" id="JAECZO010000131">
    <property type="protein sequence ID" value="KAK7198091.1"/>
    <property type="molecule type" value="Genomic_DNA"/>
</dbReference>
<keyword evidence="1" id="KW-1133">Transmembrane helix</keyword>
<sequence>MSSLLHYARCVAAVALLLGVATTAVQMANLTPSTATRLQLRGGDVVAGRRRADVGHVSLMSVALLCVLAAVVLHTVVGCKRVW</sequence>
<keyword evidence="1" id="KW-0472">Membrane</keyword>
<protein>
    <submittedName>
        <fullName evidence="2">Uncharacterized protein</fullName>
    </submittedName>
</protein>
<evidence type="ECO:0000313" key="2">
    <source>
        <dbReference type="EMBL" id="KAK7198091.1"/>
    </source>
</evidence>
<dbReference type="EMBL" id="JAECZO010000379">
    <property type="protein sequence ID" value="KAK7199439.1"/>
    <property type="molecule type" value="Genomic_DNA"/>
</dbReference>
<accession>A0AAW0EX16</accession>
<gene>
    <name evidence="2" type="ORF">NESM_000765300</name>
    <name evidence="3" type="ORF">NESM_000918600</name>
</gene>
<comment type="caution">
    <text evidence="2">The sequence shown here is derived from an EMBL/GenBank/DDBJ whole genome shotgun (WGS) entry which is preliminary data.</text>
</comment>
<dbReference type="Proteomes" id="UP001430356">
    <property type="component" value="Unassembled WGS sequence"/>
</dbReference>
<name>A0AAW0EX16_9TRYP</name>
<proteinExistence type="predicted"/>
<reference evidence="2 4" key="2">
    <citation type="journal article" date="2021" name="MBio">
        <title>A New Model Trypanosomatid, Novymonas esmeraldas: Genomic Perception of Its 'Candidatus Pandoraea novymonadis' Endosymbiont.</title>
        <authorList>
            <person name="Zakharova A."/>
            <person name="Saura A."/>
            <person name="Butenko A."/>
            <person name="Podesvova L."/>
            <person name="Warmusova S."/>
            <person name="Kostygov A.Y."/>
            <person name="Nenarokova A."/>
            <person name="Lukes J."/>
            <person name="Opperdoes F.R."/>
            <person name="Yurchenko V."/>
        </authorList>
    </citation>
    <scope>NUCLEOTIDE SEQUENCE [LARGE SCALE GENOMIC DNA]</scope>
    <source>
        <strain evidence="2 4">E262AT.01</strain>
    </source>
</reference>
<feature type="transmembrane region" description="Helical" evidence="1">
    <location>
        <begin position="54"/>
        <end position="77"/>
    </location>
</feature>